<dbReference type="NCBIfam" id="TIGR03368">
    <property type="entry name" value="cellulose_yhjU"/>
    <property type="match status" value="1"/>
</dbReference>
<name>A0A069NGW0_9BURK</name>
<evidence type="ECO:0000313" key="3">
    <source>
        <dbReference type="EMBL" id="KDR27628.1"/>
    </source>
</evidence>
<feature type="transmembrane region" description="Helical" evidence="1">
    <location>
        <begin position="120"/>
        <end position="137"/>
    </location>
</feature>
<dbReference type="eggNOG" id="COG2194">
    <property type="taxonomic scope" value="Bacteria"/>
</dbReference>
<evidence type="ECO:0000256" key="1">
    <source>
        <dbReference type="SAM" id="Phobius"/>
    </source>
</evidence>
<reference evidence="2" key="4">
    <citation type="submission" date="2024-05" db="EMBL/GenBank/DDBJ databases">
        <authorList>
            <person name="Sun Q."/>
            <person name="Zhou Y."/>
        </authorList>
    </citation>
    <scope>NUCLEOTIDE SEQUENCE</scope>
    <source>
        <strain evidence="2">CGMCC 1.11013</strain>
    </source>
</reference>
<accession>A0A069NGW0</accession>
<evidence type="ECO:0000313" key="2">
    <source>
        <dbReference type="EMBL" id="GGD72565.1"/>
    </source>
</evidence>
<reference evidence="2" key="1">
    <citation type="journal article" date="2014" name="Int. J. Syst. Evol. Microbiol.">
        <title>Complete genome of a new Firmicutes species belonging to the dominant human colonic microbiota ('Ruminococcus bicirculans') reveals two chromosomes and a selective capacity to utilize plant glucans.</title>
        <authorList>
            <consortium name="NISC Comparative Sequencing Program"/>
            <person name="Wegmann U."/>
            <person name="Louis P."/>
            <person name="Goesmann A."/>
            <person name="Henrissat B."/>
            <person name="Duncan S.H."/>
            <person name="Flint H.J."/>
        </authorList>
    </citation>
    <scope>NUCLEOTIDE SEQUENCE</scope>
    <source>
        <strain evidence="2">CGMCC 1.11013</strain>
    </source>
</reference>
<feature type="transmembrane region" description="Helical" evidence="1">
    <location>
        <begin position="95"/>
        <end position="113"/>
    </location>
</feature>
<feature type="transmembrane region" description="Helical" evidence="1">
    <location>
        <begin position="20"/>
        <end position="37"/>
    </location>
</feature>
<keyword evidence="1" id="KW-1133">Transmembrane helix</keyword>
<dbReference type="Pfam" id="PF11658">
    <property type="entry name" value="CBP_BcsG"/>
    <property type="match status" value="1"/>
</dbReference>
<dbReference type="AlphaFoldDB" id="A0A069NGW0"/>
<dbReference type="Gene3D" id="3.40.720.10">
    <property type="entry name" value="Alkaline Phosphatase, subunit A"/>
    <property type="match status" value="1"/>
</dbReference>
<dbReference type="EMBL" id="BMEG01000004">
    <property type="protein sequence ID" value="GGD72565.1"/>
    <property type="molecule type" value="Genomic_DNA"/>
</dbReference>
<keyword evidence="5" id="KW-1185">Reference proteome</keyword>
<dbReference type="STRING" id="1071679.BG57_22705"/>
<gene>
    <name evidence="3" type="ORF">BG57_22705</name>
    <name evidence="2" type="ORF">GCM10010985_28770</name>
</gene>
<reference evidence="3 4" key="2">
    <citation type="submission" date="2014-03" db="EMBL/GenBank/DDBJ databases">
        <title>Draft Genome Sequences of Four Burkholderia Strains.</title>
        <authorList>
            <person name="Liu X.Y."/>
            <person name="Li C.X."/>
            <person name="Xu J.H."/>
        </authorList>
    </citation>
    <scope>NUCLEOTIDE SEQUENCE [LARGE SCALE GENOMIC DNA]</scope>
    <source>
        <strain evidence="3 4">R27</strain>
    </source>
</reference>
<dbReference type="InterPro" id="IPR017850">
    <property type="entry name" value="Alkaline_phosphatase_core_sf"/>
</dbReference>
<dbReference type="InterPro" id="IPR017744">
    <property type="entry name" value="BcsG"/>
</dbReference>
<reference evidence="5" key="3">
    <citation type="journal article" date="2019" name="Int. J. Syst. Evol. Microbiol.">
        <title>The Global Catalogue of Microorganisms (GCM) 10K type strain sequencing project: providing services to taxonomists for standard genome sequencing and annotation.</title>
        <authorList>
            <consortium name="The Broad Institute Genomics Platform"/>
            <consortium name="The Broad Institute Genome Sequencing Center for Infectious Disease"/>
            <person name="Wu L."/>
            <person name="Ma J."/>
        </authorList>
    </citation>
    <scope>NUCLEOTIDE SEQUENCE [LARGE SCALE GENOMIC DNA]</scope>
    <source>
        <strain evidence="5">CGMCC 1.11013</strain>
    </source>
</reference>
<protein>
    <submittedName>
        <fullName evidence="3">Cellulose synthase</fullName>
    </submittedName>
</protein>
<dbReference type="Proteomes" id="UP000597138">
    <property type="component" value="Unassembled WGS sequence"/>
</dbReference>
<organism evidence="3 4">
    <name type="scientific">Caballeronia grimmiae</name>
    <dbReference type="NCBI Taxonomy" id="1071679"/>
    <lineage>
        <taxon>Bacteria</taxon>
        <taxon>Pseudomonadati</taxon>
        <taxon>Pseudomonadota</taxon>
        <taxon>Betaproteobacteria</taxon>
        <taxon>Burkholderiales</taxon>
        <taxon>Burkholderiaceae</taxon>
        <taxon>Caballeronia</taxon>
    </lineage>
</organism>
<dbReference type="RefSeq" id="WP_035969683.1">
    <property type="nucleotide sequence ID" value="NZ_BMEG01000004.1"/>
</dbReference>
<comment type="caution">
    <text evidence="3">The sequence shown here is derived from an EMBL/GenBank/DDBJ whole genome shotgun (WGS) entry which is preliminary data.</text>
</comment>
<keyword evidence="1" id="KW-0472">Membrane</keyword>
<proteinExistence type="predicted"/>
<keyword evidence="1" id="KW-0812">Transmembrane</keyword>
<dbReference type="Proteomes" id="UP000027439">
    <property type="component" value="Unassembled WGS sequence"/>
</dbReference>
<sequence>MTFWNLYFISKLALFSTGHLKPLWLANIGFALALAMSAPLRSRLWRAVRLIAGLAVGLPLMYREANVPPFGRIVAEFGNLSTFSFGYWLELLPRFLPPMLVGIALCGLLVYMIINRWLRVATFVMLALFVLPVWQGANAVLARIHAAPVQASAVATNGPSAGPLDYNATLAAFRAKESQRQVSFGHASANASEQFDVIVLHICSLSWDDLDVSKARNHPFLSHFDYLFTNFSTAASYSGPAAIRVLRASCGQEAHADLYKDAPAQCHLMADLAQAGYTPQVTFNHDGHFDNFTQLVKDNVGVPNVPFVSNAAAPVAMHAFDGSPIMDDYGTLANWYAQRAQTPGPVALYYNTISLHDGNRLPNSKLSSLESYPVRVNKLMSDFDKFADLIAQSGRRAVIVFVPEHGAALRGDNNQVAGLREIPTPSVIHGPVGVRLVGFAGNHGPTTVIDQPTGHLAVAQLLSNLVADSPFKPGVTLSQYASKLPETQMIGENESTVTMKTATGYVVKTPDGVWVEQK</sequence>
<dbReference type="EMBL" id="JFHE01000041">
    <property type="protein sequence ID" value="KDR27628.1"/>
    <property type="molecule type" value="Genomic_DNA"/>
</dbReference>
<evidence type="ECO:0000313" key="5">
    <source>
        <dbReference type="Proteomes" id="UP000597138"/>
    </source>
</evidence>
<dbReference type="OrthoDB" id="6965261at2"/>
<evidence type="ECO:0000313" key="4">
    <source>
        <dbReference type="Proteomes" id="UP000027439"/>
    </source>
</evidence>